<comment type="caution">
    <text evidence="2">The sequence shown here is derived from an EMBL/GenBank/DDBJ whole genome shotgun (WGS) entry which is preliminary data.</text>
</comment>
<dbReference type="EMBL" id="BARU01014317">
    <property type="protein sequence ID" value="GAH32145.1"/>
    <property type="molecule type" value="Genomic_DNA"/>
</dbReference>
<keyword evidence="1" id="KW-0472">Membrane</keyword>
<evidence type="ECO:0000313" key="2">
    <source>
        <dbReference type="EMBL" id="GAH32145.1"/>
    </source>
</evidence>
<sequence length="161" mass="18726">QLPAGEYFGAMGLHIFSVVFHYFSGISAINIPRASLFYTFPVSSLIVYCLLKRVFKRKNFAIFGVYLLTFSSLGFSNLMYQYWPSGLTYIQGLMIFLLLFIRLQAFIKERPPNREVIFVDIFKTYIPVIVIFISALITHSLIAIIILISFVWIYLIYFFIN</sequence>
<feature type="non-terminal residue" evidence="2">
    <location>
        <position position="161"/>
    </location>
</feature>
<name>X1FHZ4_9ZZZZ</name>
<keyword evidence="1" id="KW-0812">Transmembrane</keyword>
<feature type="transmembrane region" description="Helical" evidence="1">
    <location>
        <begin position="89"/>
        <end position="107"/>
    </location>
</feature>
<dbReference type="AlphaFoldDB" id="X1FHZ4"/>
<evidence type="ECO:0008006" key="3">
    <source>
        <dbReference type="Google" id="ProtNLM"/>
    </source>
</evidence>
<gene>
    <name evidence="2" type="ORF">S03H2_25336</name>
</gene>
<proteinExistence type="predicted"/>
<feature type="transmembrane region" description="Helical" evidence="1">
    <location>
        <begin position="128"/>
        <end position="160"/>
    </location>
</feature>
<keyword evidence="1" id="KW-1133">Transmembrane helix</keyword>
<feature type="transmembrane region" description="Helical" evidence="1">
    <location>
        <begin position="63"/>
        <end position="83"/>
    </location>
</feature>
<protein>
    <recommendedName>
        <fullName evidence="3">Glycosyltransferase RgtA/B/C/D-like domain-containing protein</fullName>
    </recommendedName>
</protein>
<evidence type="ECO:0000256" key="1">
    <source>
        <dbReference type="SAM" id="Phobius"/>
    </source>
</evidence>
<organism evidence="2">
    <name type="scientific">marine sediment metagenome</name>
    <dbReference type="NCBI Taxonomy" id="412755"/>
    <lineage>
        <taxon>unclassified sequences</taxon>
        <taxon>metagenomes</taxon>
        <taxon>ecological metagenomes</taxon>
    </lineage>
</organism>
<feature type="non-terminal residue" evidence="2">
    <location>
        <position position="1"/>
    </location>
</feature>
<reference evidence="2" key="1">
    <citation type="journal article" date="2014" name="Front. Microbiol.">
        <title>High frequency of phylogenetically diverse reductive dehalogenase-homologous genes in deep subseafloor sedimentary metagenomes.</title>
        <authorList>
            <person name="Kawai M."/>
            <person name="Futagami T."/>
            <person name="Toyoda A."/>
            <person name="Takaki Y."/>
            <person name="Nishi S."/>
            <person name="Hori S."/>
            <person name="Arai W."/>
            <person name="Tsubouchi T."/>
            <person name="Morono Y."/>
            <person name="Uchiyama I."/>
            <person name="Ito T."/>
            <person name="Fujiyama A."/>
            <person name="Inagaki F."/>
            <person name="Takami H."/>
        </authorList>
    </citation>
    <scope>NUCLEOTIDE SEQUENCE</scope>
    <source>
        <strain evidence="2">Expedition CK06-06</strain>
    </source>
</reference>
<feature type="transmembrane region" description="Helical" evidence="1">
    <location>
        <begin position="7"/>
        <end position="29"/>
    </location>
</feature>
<accession>X1FHZ4</accession>
<feature type="transmembrane region" description="Helical" evidence="1">
    <location>
        <begin position="35"/>
        <end position="51"/>
    </location>
</feature>